<accession>A0AA41ZAW0</accession>
<dbReference type="InterPro" id="IPR036156">
    <property type="entry name" value="Beta-gal/glucu_dom_sf"/>
</dbReference>
<dbReference type="Proteomes" id="UP001165565">
    <property type="component" value="Unassembled WGS sequence"/>
</dbReference>
<organism evidence="2 3">
    <name type="scientific">Sphingomonas lycopersici</name>
    <dbReference type="NCBI Taxonomy" id="2951807"/>
    <lineage>
        <taxon>Bacteria</taxon>
        <taxon>Pseudomonadati</taxon>
        <taxon>Pseudomonadota</taxon>
        <taxon>Alphaproteobacteria</taxon>
        <taxon>Sphingomonadales</taxon>
        <taxon>Sphingomonadaceae</taxon>
        <taxon>Sphingomonas</taxon>
    </lineage>
</organism>
<dbReference type="EMBL" id="JANFAV010000010">
    <property type="protein sequence ID" value="MCW6535962.1"/>
    <property type="molecule type" value="Genomic_DNA"/>
</dbReference>
<keyword evidence="3" id="KW-1185">Reference proteome</keyword>
<feature type="domain" description="Beta-mannosidase Ig-fold" evidence="1">
    <location>
        <begin position="3"/>
        <end position="59"/>
    </location>
</feature>
<reference evidence="2" key="1">
    <citation type="submission" date="2022-06" db="EMBL/GenBank/DDBJ databases">
        <title>Sphingomonas sp. nov. isolated from rhizosphere soil of tomato.</title>
        <authorList>
            <person name="Dong H."/>
            <person name="Gao R."/>
        </authorList>
    </citation>
    <scope>NUCLEOTIDE SEQUENCE</scope>
    <source>
        <strain evidence="2">MMSM24</strain>
    </source>
</reference>
<name>A0AA41ZAW0_9SPHN</name>
<sequence>MIVTVEAPAAHLYFVQLHMAYETTRYSDNFFDLLPGERRTIVLRDASGRLRARDVTVRSC</sequence>
<proteinExistence type="predicted"/>
<evidence type="ECO:0000313" key="2">
    <source>
        <dbReference type="EMBL" id="MCW6535962.1"/>
    </source>
</evidence>
<dbReference type="Pfam" id="PF17753">
    <property type="entry name" value="Ig_mannosidase"/>
    <property type="match status" value="1"/>
</dbReference>
<dbReference type="InterPro" id="IPR041625">
    <property type="entry name" value="Beta-mannosidase_Ig"/>
</dbReference>
<gene>
    <name evidence="2" type="ORF">NEE01_14350</name>
</gene>
<comment type="caution">
    <text evidence="2">The sequence shown here is derived from an EMBL/GenBank/DDBJ whole genome shotgun (WGS) entry which is preliminary data.</text>
</comment>
<dbReference type="RefSeq" id="WP_179514947.1">
    <property type="nucleotide sequence ID" value="NZ_JANFAV010000010.1"/>
</dbReference>
<dbReference type="AlphaFoldDB" id="A0AA41ZAW0"/>
<protein>
    <recommendedName>
        <fullName evidence="1">Beta-mannosidase Ig-fold domain-containing protein</fullName>
    </recommendedName>
</protein>
<dbReference type="Gene3D" id="2.60.40.10">
    <property type="entry name" value="Immunoglobulins"/>
    <property type="match status" value="1"/>
</dbReference>
<evidence type="ECO:0000259" key="1">
    <source>
        <dbReference type="Pfam" id="PF17753"/>
    </source>
</evidence>
<dbReference type="InterPro" id="IPR013783">
    <property type="entry name" value="Ig-like_fold"/>
</dbReference>
<evidence type="ECO:0000313" key="3">
    <source>
        <dbReference type="Proteomes" id="UP001165565"/>
    </source>
</evidence>
<dbReference type="SUPFAM" id="SSF49303">
    <property type="entry name" value="beta-Galactosidase/glucuronidase domain"/>
    <property type="match status" value="1"/>
</dbReference>